<dbReference type="Proteomes" id="UP001152797">
    <property type="component" value="Unassembled WGS sequence"/>
</dbReference>
<reference evidence="2" key="1">
    <citation type="submission" date="2022-10" db="EMBL/GenBank/DDBJ databases">
        <authorList>
            <person name="Chen Y."/>
            <person name="Dougan E. K."/>
            <person name="Chan C."/>
            <person name="Rhodes N."/>
            <person name="Thang M."/>
        </authorList>
    </citation>
    <scope>NUCLEOTIDE SEQUENCE</scope>
</reference>
<dbReference type="AlphaFoldDB" id="A0A9P1FWF1"/>
<organism evidence="2">
    <name type="scientific">Cladocopium goreaui</name>
    <dbReference type="NCBI Taxonomy" id="2562237"/>
    <lineage>
        <taxon>Eukaryota</taxon>
        <taxon>Sar</taxon>
        <taxon>Alveolata</taxon>
        <taxon>Dinophyceae</taxon>
        <taxon>Suessiales</taxon>
        <taxon>Symbiodiniaceae</taxon>
        <taxon>Cladocopium</taxon>
    </lineage>
</organism>
<comment type="caution">
    <text evidence="2">The sequence shown here is derived from an EMBL/GenBank/DDBJ whole genome shotgun (WGS) entry which is preliminary data.</text>
</comment>
<reference evidence="3 4" key="2">
    <citation type="submission" date="2024-05" db="EMBL/GenBank/DDBJ databases">
        <authorList>
            <person name="Chen Y."/>
            <person name="Shah S."/>
            <person name="Dougan E. K."/>
            <person name="Thang M."/>
            <person name="Chan C."/>
        </authorList>
    </citation>
    <scope>NUCLEOTIDE SEQUENCE [LARGE SCALE GENOMIC DNA]</scope>
</reference>
<sequence length="533" mass="58899">MNSLKAKGWNTFGSYAFSVSTNPAQISDDDFDNKVSVPVLGDAHHAEASLLRRLLFESYTLTATELRRKADTNETDGPKKLPVQEIASRFSALERKLAPLKIESVLEPSHTLINSVAQCLDDGRLRYIEWSRCTSRSAELNNLKEQSSLKIWKADAAGNIKQADAESSLQCNVGSELDVLNALRSRGAAYELAKLMSYEVHDTIINLLFNELQKDPLDGFKATTLAQLAAADRQVHLRLAERTRSGLPLGPTGELPLDVHVPEVLKMPSVMWLLMPTPRSAISEKPSSSNNNNAGGPKKTHPQPDKKGQPKGGKFDKLRNKRWAKTPMPSQLRGGTPVDSEGRAICYGYNLGTCHEKVCKRGRHAKVSQVVEQSTMTPGVAKVTEESPSVEIMQGKPVSTEPVEGSGVSSVEQKNVAEAVWAETLEQCADDKKWVQGPFEHPKMGLRGSFRLARELRKGTLHDPGNKVSVQTFMDKRRPFSKSFEILRAVVAFPMSSSGVIEVRNKETRLEQLLEFEAYSYAIQSQPCYAMAL</sequence>
<evidence type="ECO:0000256" key="1">
    <source>
        <dbReference type="SAM" id="MobiDB-lite"/>
    </source>
</evidence>
<dbReference type="OrthoDB" id="447914at2759"/>
<name>A0A9P1FWF1_9DINO</name>
<proteinExistence type="predicted"/>
<evidence type="ECO:0000313" key="4">
    <source>
        <dbReference type="Proteomes" id="UP001152797"/>
    </source>
</evidence>
<evidence type="ECO:0000313" key="3">
    <source>
        <dbReference type="EMBL" id="CAL4776552.1"/>
    </source>
</evidence>
<feature type="region of interest" description="Disordered" evidence="1">
    <location>
        <begin position="281"/>
        <end position="339"/>
    </location>
</feature>
<accession>A0A9P1FWF1</accession>
<keyword evidence="4" id="KW-1185">Reference proteome</keyword>
<feature type="region of interest" description="Disordered" evidence="1">
    <location>
        <begin position="378"/>
        <end position="409"/>
    </location>
</feature>
<protein>
    <submittedName>
        <fullName evidence="2">Uncharacterized protein</fullName>
    </submittedName>
</protein>
<evidence type="ECO:0000313" key="2">
    <source>
        <dbReference type="EMBL" id="CAI3989240.1"/>
    </source>
</evidence>
<dbReference type="EMBL" id="CAMXCT020001347">
    <property type="protein sequence ID" value="CAL1142615.1"/>
    <property type="molecule type" value="Genomic_DNA"/>
</dbReference>
<feature type="compositionally biased region" description="Basic and acidic residues" evidence="1">
    <location>
        <begin position="302"/>
        <end position="318"/>
    </location>
</feature>
<dbReference type="EMBL" id="CAMXCT010001347">
    <property type="protein sequence ID" value="CAI3989240.1"/>
    <property type="molecule type" value="Genomic_DNA"/>
</dbReference>
<gene>
    <name evidence="2" type="ORF">C1SCF055_LOCUS16329</name>
</gene>
<dbReference type="EMBL" id="CAMXCT030001347">
    <property type="protein sequence ID" value="CAL4776552.1"/>
    <property type="molecule type" value="Genomic_DNA"/>
</dbReference>